<organism evidence="2 3">
    <name type="scientific">miscellaneous Crenarchaeota group-1 archaeon SG8-32-3</name>
    <dbReference type="NCBI Taxonomy" id="1685125"/>
    <lineage>
        <taxon>Archaea</taxon>
        <taxon>Candidatus Bathyarchaeota</taxon>
        <taxon>MCG-1</taxon>
    </lineage>
</organism>
<keyword evidence="1" id="KW-0472">Membrane</keyword>
<evidence type="ECO:0000313" key="2">
    <source>
        <dbReference type="EMBL" id="KON32391.1"/>
    </source>
</evidence>
<keyword evidence="1" id="KW-1133">Transmembrane helix</keyword>
<accession>A0A0M0BW40</accession>
<reference evidence="3" key="1">
    <citation type="submission" date="2015-06" db="EMBL/GenBank/DDBJ databases">
        <title>New insights into the roles of widespread benthic archaea in carbon and nitrogen cycling.</title>
        <authorList>
            <person name="Lazar C.S."/>
            <person name="Baker B.J."/>
            <person name="Seitz K.W."/>
            <person name="Hyde A.S."/>
            <person name="Dick G.J."/>
            <person name="Hinrichs K.-U."/>
            <person name="Teske A.P."/>
        </authorList>
    </citation>
    <scope>NUCLEOTIDE SEQUENCE [LARGE SCALE GENOMIC DNA]</scope>
</reference>
<comment type="caution">
    <text evidence="2">The sequence shown here is derived from an EMBL/GenBank/DDBJ whole genome shotgun (WGS) entry which is preliminary data.</text>
</comment>
<name>A0A0M0BW40_9ARCH</name>
<dbReference type="Gene3D" id="2.60.40.1930">
    <property type="match status" value="1"/>
</dbReference>
<dbReference type="Proteomes" id="UP000054016">
    <property type="component" value="Unassembled WGS sequence"/>
</dbReference>
<proteinExistence type="predicted"/>
<dbReference type="EMBL" id="LFWV01000003">
    <property type="protein sequence ID" value="KON32391.1"/>
    <property type="molecule type" value="Genomic_DNA"/>
</dbReference>
<feature type="transmembrane region" description="Helical" evidence="1">
    <location>
        <begin position="668"/>
        <end position="688"/>
    </location>
</feature>
<dbReference type="InterPro" id="IPR013783">
    <property type="entry name" value="Ig-like_fold"/>
</dbReference>
<protein>
    <submittedName>
        <fullName evidence="2">Uncharacterized protein</fullName>
    </submittedName>
</protein>
<evidence type="ECO:0000313" key="3">
    <source>
        <dbReference type="Proteomes" id="UP000054016"/>
    </source>
</evidence>
<dbReference type="AlphaFoldDB" id="A0A0M0BW40"/>
<gene>
    <name evidence="2" type="ORF">AC478_00425</name>
</gene>
<keyword evidence="1" id="KW-0812">Transmembrane</keyword>
<dbReference type="Gene3D" id="2.60.40.10">
    <property type="entry name" value="Immunoglobulins"/>
    <property type="match status" value="1"/>
</dbReference>
<evidence type="ECO:0000256" key="1">
    <source>
        <dbReference type="SAM" id="Phobius"/>
    </source>
</evidence>
<sequence>MKRKSTTVTLLMLLSVSFLVMPLSIVLGQLGVNIYLVNPEEEGVVGQTVNLQGTIDTTNGEYQIWFDKKLVANHTSDGYYVNANFTIPQLPGGDYTITMRDASKNINATYSFSIAQAYYIEALMPSSPKQFQEGSDVVLNVKLTGLQPDTSYYANVTVELPTPLSNTSYSQLVELIVSDQEAIAIAQVTYPSGTFQPEGSITNYTGSYKVYFNKTQLLAENHIFVGFTDLSEYHRGEAVMIRAIGYQPNENATISVKYTKNTAIVHSETTTASSEGIINSSWTVPSDALIGDYNITITTENMTKLILDSQIFSVSGYTVKIRTLNLAGEPVPQIVVEALDQATNTIYNGTGTVDGIASLNLEKGYHTISAFWNDVEVSKVNFSITGESMFDLTCELSNLKISVQNEPGNLIPFANLDITYQYITTKQGVSKTDHVSGQTDISGTFILKSILPEISCTINASLYGIVFNVGNNTVTGLMVQPVSEVMILCPNRILNLKIIDYNLAAIPNARIEMFEVTSGLFHGTVTNTEGKVTVEVTFGKYQLRVYKDDVLLNEILIEAYSDTEMDIRCSLYNIQVSVTVIDYFEHTIPNINVMLNGPGIGTRYATTHSNGTTTFSNIIGGNMQIIAYPEGMEGSFEAISLRVEEPKEIQIKLAKYILIGPFLIENSALATLIVILLAIIMFVSIEVYRKKQSKPAKSES</sequence>